<dbReference type="Proteomes" id="UP000218231">
    <property type="component" value="Unassembled WGS sequence"/>
</dbReference>
<dbReference type="InterPro" id="IPR038550">
    <property type="entry name" value="GPCR_3_9-Cys_sf"/>
</dbReference>
<dbReference type="FunFam" id="2.10.50.30:FF:000001">
    <property type="entry name" value="metabotropic glutamate receptor 1"/>
    <property type="match status" value="1"/>
</dbReference>
<sequence length="645" mass="72432">MKCLHLRSHSMFSVLVVATQVFVSVNLVAKTADAQNLTPQEKGALILDSCSDPSYALNQSFEFVKDMIGSSDASSYVCEDNDPQQMNRDRKNVAAVVGEIYSSISVQLANLLQLFRISQVSPGSTSSSLSDKSQFPFFARTAPSDYYQAKAMADIAAKFGWTYVSLVYSADEYGQLGADAFKNEAQKKGICIAAEERIHNKQENFIESIDNLVEKLQPEDSVGARVVILFVSTDYVLQLLHYTTERMNLTTNSEYNEKKLIWVASDGWDLNNAKYTEGVNQLAAEGAIVLALSSQKVPDFNEYFLNLHPGSDKFERNQWLRELWQGKFKCEFGAPPESSVNRCEDIRQSSEGFNANDKVLYVIDAVYAIAHALQAYTSTVCANDTTQSNWFSQPNPVPVTGSTVKPDSGASPASNYIEIGYWSENNLIINEKALWWAGEATPISICSEPCPVGYRKQNIKNEQCCWACIQCEDFEYLVNEASCVPCDMGWCPTEDRTSCYDMSRKNLEYMQWSSMYSIVPAIIAAIGIVLTLFTIAIFILNNETPVVKASCRELSYILLVSMMMCYLMTFVLLSKPNVFVCAMKRADSRYDYPRRDQVVLTCNVPDHHFLYSLAYDALLIILCTIYAVKTRKVGFFFKNEMIDLC</sequence>
<dbReference type="GO" id="GO:0005886">
    <property type="term" value="C:plasma membrane"/>
    <property type="evidence" value="ECO:0007669"/>
    <property type="project" value="UniProtKB-SubCell"/>
</dbReference>
<dbReference type="Gene3D" id="2.10.50.30">
    <property type="entry name" value="GPCR, family 3, nine cysteines domain"/>
    <property type="match status" value="1"/>
</dbReference>
<evidence type="ECO:0000256" key="12">
    <source>
        <dbReference type="SAM" id="Phobius"/>
    </source>
</evidence>
<dbReference type="Pfam" id="PF01094">
    <property type="entry name" value="ANF_receptor"/>
    <property type="match status" value="1"/>
</dbReference>
<evidence type="ECO:0000256" key="5">
    <source>
        <dbReference type="ARBA" id="ARBA00022989"/>
    </source>
</evidence>
<dbReference type="Pfam" id="PF07562">
    <property type="entry name" value="NCD3G"/>
    <property type="match status" value="1"/>
</dbReference>
<evidence type="ECO:0000256" key="4">
    <source>
        <dbReference type="ARBA" id="ARBA00022692"/>
    </source>
</evidence>
<keyword evidence="5 12" id="KW-1133">Transmembrane helix</keyword>
<comment type="function">
    <text evidence="11">G-protein coupled receptor for glutamate. Ligand binding causes a conformation change that triggers signaling via guanine nucleotide-binding proteins (G proteins) and modulates the activity of down-stream effectors.</text>
</comment>
<protein>
    <recommendedName>
        <fullName evidence="14">G-protein coupled receptors family 3 profile domain-containing protein</fullName>
    </recommendedName>
</protein>
<evidence type="ECO:0000256" key="6">
    <source>
        <dbReference type="ARBA" id="ARBA00023040"/>
    </source>
</evidence>
<dbReference type="InterPro" id="IPR028082">
    <property type="entry name" value="Peripla_BP_I"/>
</dbReference>
<dbReference type="InterPro" id="IPR050726">
    <property type="entry name" value="mGluR"/>
</dbReference>
<evidence type="ECO:0000256" key="9">
    <source>
        <dbReference type="ARBA" id="ARBA00023180"/>
    </source>
</evidence>
<dbReference type="InterPro" id="IPR000337">
    <property type="entry name" value="GPCR_3"/>
</dbReference>
<dbReference type="InterPro" id="IPR001828">
    <property type="entry name" value="ANF_lig-bd_rcpt"/>
</dbReference>
<keyword evidence="9" id="KW-0325">Glycoprotein</keyword>
<feature type="signal peptide" evidence="13">
    <location>
        <begin position="1"/>
        <end position="34"/>
    </location>
</feature>
<feature type="chain" id="PRO_5012290872" description="G-protein coupled receptors family 3 profile domain-containing protein" evidence="13">
    <location>
        <begin position="35"/>
        <end position="645"/>
    </location>
</feature>
<comment type="caution">
    <text evidence="15">The sequence shown here is derived from an EMBL/GenBank/DDBJ whole genome shotgun (WGS) entry which is preliminary data.</text>
</comment>
<evidence type="ECO:0000256" key="1">
    <source>
        <dbReference type="ARBA" id="ARBA00004651"/>
    </source>
</evidence>
<dbReference type="EMBL" id="LIAE01007739">
    <property type="protein sequence ID" value="PAV77227.1"/>
    <property type="molecule type" value="Genomic_DNA"/>
</dbReference>
<keyword evidence="4 12" id="KW-0812">Transmembrane</keyword>
<feature type="transmembrane region" description="Helical" evidence="12">
    <location>
        <begin position="609"/>
        <end position="628"/>
    </location>
</feature>
<dbReference type="InterPro" id="IPR011500">
    <property type="entry name" value="GPCR_3_9-Cys_dom"/>
</dbReference>
<evidence type="ECO:0000256" key="13">
    <source>
        <dbReference type="SAM" id="SignalP"/>
    </source>
</evidence>
<reference evidence="15 16" key="1">
    <citation type="journal article" date="2017" name="Curr. Biol.">
        <title>Genome architecture and evolution of a unichromosomal asexual nematode.</title>
        <authorList>
            <person name="Fradin H."/>
            <person name="Zegar C."/>
            <person name="Gutwein M."/>
            <person name="Lucas J."/>
            <person name="Kovtun M."/>
            <person name="Corcoran D."/>
            <person name="Baugh L.R."/>
            <person name="Kiontke K."/>
            <person name="Gunsalus K."/>
            <person name="Fitch D.H."/>
            <person name="Piano F."/>
        </authorList>
    </citation>
    <scope>NUCLEOTIDE SEQUENCE [LARGE SCALE GENOMIC DNA]</scope>
    <source>
        <strain evidence="15">PF1309</strain>
    </source>
</reference>
<dbReference type="Gene3D" id="3.40.50.2300">
    <property type="match status" value="3"/>
</dbReference>
<keyword evidence="16" id="KW-1185">Reference proteome</keyword>
<gene>
    <name evidence="15" type="ORF">WR25_17890</name>
</gene>
<keyword evidence="13" id="KW-0732">Signal</keyword>
<evidence type="ECO:0000256" key="2">
    <source>
        <dbReference type="ARBA" id="ARBA00007242"/>
    </source>
</evidence>
<dbReference type="FunFam" id="3.40.50.2300:FF:000145">
    <property type="entry name" value="Glutamate receptor, metabotropic"/>
    <property type="match status" value="1"/>
</dbReference>
<keyword evidence="8" id="KW-0675">Receptor</keyword>
<evidence type="ECO:0000256" key="8">
    <source>
        <dbReference type="ARBA" id="ARBA00023170"/>
    </source>
</evidence>
<dbReference type="STRING" id="2018661.A0A2A2KTR1"/>
<evidence type="ECO:0000259" key="14">
    <source>
        <dbReference type="PROSITE" id="PS50259"/>
    </source>
</evidence>
<accession>A0A2A2KTR1</accession>
<dbReference type="PROSITE" id="PS50259">
    <property type="entry name" value="G_PROTEIN_RECEP_F3_4"/>
    <property type="match status" value="1"/>
</dbReference>
<feature type="transmembrane region" description="Helical" evidence="12">
    <location>
        <begin position="554"/>
        <end position="573"/>
    </location>
</feature>
<keyword evidence="3" id="KW-1003">Cell membrane</keyword>
<keyword evidence="7 12" id="KW-0472">Membrane</keyword>
<organism evidence="15 16">
    <name type="scientific">Diploscapter pachys</name>
    <dbReference type="NCBI Taxonomy" id="2018661"/>
    <lineage>
        <taxon>Eukaryota</taxon>
        <taxon>Metazoa</taxon>
        <taxon>Ecdysozoa</taxon>
        <taxon>Nematoda</taxon>
        <taxon>Chromadorea</taxon>
        <taxon>Rhabditida</taxon>
        <taxon>Rhabditina</taxon>
        <taxon>Rhabditomorpha</taxon>
        <taxon>Rhabditoidea</taxon>
        <taxon>Rhabditidae</taxon>
        <taxon>Diploscapter</taxon>
    </lineage>
</organism>
<evidence type="ECO:0000313" key="15">
    <source>
        <dbReference type="EMBL" id="PAV77227.1"/>
    </source>
</evidence>
<name>A0A2A2KTR1_9BILA</name>
<keyword evidence="10" id="KW-0807">Transducer</keyword>
<dbReference type="PRINTS" id="PR00248">
    <property type="entry name" value="GPCRMGR"/>
</dbReference>
<proteinExistence type="inferred from homology"/>
<feature type="transmembrane region" description="Helical" evidence="12">
    <location>
        <begin position="515"/>
        <end position="542"/>
    </location>
</feature>
<dbReference type="InterPro" id="IPR017978">
    <property type="entry name" value="GPCR_3_C"/>
</dbReference>
<dbReference type="Pfam" id="PF00003">
    <property type="entry name" value="7tm_3"/>
    <property type="match status" value="1"/>
</dbReference>
<dbReference type="AlphaFoldDB" id="A0A2A2KTR1"/>
<evidence type="ECO:0000313" key="16">
    <source>
        <dbReference type="Proteomes" id="UP000218231"/>
    </source>
</evidence>
<comment type="subcellular location">
    <subcellularLocation>
        <location evidence="1">Cell membrane</location>
        <topology evidence="1">Multi-pass membrane protein</topology>
    </subcellularLocation>
</comment>
<evidence type="ECO:0000256" key="10">
    <source>
        <dbReference type="ARBA" id="ARBA00023224"/>
    </source>
</evidence>
<evidence type="ECO:0000256" key="7">
    <source>
        <dbReference type="ARBA" id="ARBA00023136"/>
    </source>
</evidence>
<dbReference type="InterPro" id="IPR017979">
    <property type="entry name" value="GPCR_3_CS"/>
</dbReference>
<keyword evidence="6" id="KW-0297">G-protein coupled receptor</keyword>
<dbReference type="SUPFAM" id="SSF53822">
    <property type="entry name" value="Periplasmic binding protein-like I"/>
    <property type="match status" value="1"/>
</dbReference>
<comment type="similarity">
    <text evidence="2">Belongs to the G-protein coupled receptor 3 family.</text>
</comment>
<dbReference type="OrthoDB" id="425344at2759"/>
<evidence type="ECO:0000256" key="3">
    <source>
        <dbReference type="ARBA" id="ARBA00022475"/>
    </source>
</evidence>
<dbReference type="GO" id="GO:0004930">
    <property type="term" value="F:G protein-coupled receptor activity"/>
    <property type="evidence" value="ECO:0007669"/>
    <property type="project" value="UniProtKB-KW"/>
</dbReference>
<dbReference type="PROSITE" id="PS00980">
    <property type="entry name" value="G_PROTEIN_RECEP_F3_2"/>
    <property type="match status" value="1"/>
</dbReference>
<dbReference type="PANTHER" id="PTHR24060">
    <property type="entry name" value="METABOTROPIC GLUTAMATE RECEPTOR"/>
    <property type="match status" value="1"/>
</dbReference>
<evidence type="ECO:0000256" key="11">
    <source>
        <dbReference type="ARBA" id="ARBA00054813"/>
    </source>
</evidence>
<feature type="domain" description="G-protein coupled receptors family 3 profile" evidence="14">
    <location>
        <begin position="516"/>
        <end position="585"/>
    </location>
</feature>